<proteinExistence type="inferred from homology"/>
<dbReference type="Gene3D" id="2.30.110.10">
    <property type="entry name" value="Electron Transport, Fmn-binding Protein, Chain A"/>
    <property type="match status" value="1"/>
</dbReference>
<comment type="cofactor">
    <cofactor evidence="1">
        <name>FMN</name>
        <dbReference type="ChEBI" id="CHEBI:58210"/>
    </cofactor>
</comment>
<dbReference type="Pfam" id="PF01613">
    <property type="entry name" value="Flavin_Reduct"/>
    <property type="match status" value="1"/>
</dbReference>
<dbReference type="PANTHER" id="PTHR43567">
    <property type="entry name" value="FLAVOREDOXIN-RELATED-RELATED"/>
    <property type="match status" value="1"/>
</dbReference>
<dbReference type="GO" id="GO:0010181">
    <property type="term" value="F:FMN binding"/>
    <property type="evidence" value="ECO:0007669"/>
    <property type="project" value="InterPro"/>
</dbReference>
<evidence type="ECO:0000256" key="1">
    <source>
        <dbReference type="ARBA" id="ARBA00001917"/>
    </source>
</evidence>
<dbReference type="SUPFAM" id="SSF50475">
    <property type="entry name" value="FMN-binding split barrel"/>
    <property type="match status" value="1"/>
</dbReference>
<reference evidence="5" key="1">
    <citation type="submission" date="2021-11" db="EMBL/GenBank/DDBJ databases">
        <title>Purpureocillium_takamizusanense_genome.</title>
        <authorList>
            <person name="Nguyen N.-H."/>
        </authorList>
    </citation>
    <scope>NUCLEOTIDE SEQUENCE</scope>
    <source>
        <strain evidence="5">PT3</strain>
    </source>
</reference>
<comment type="similarity">
    <text evidence="3">Belongs to the flavoredoxin family.</text>
</comment>
<accession>A0A9Q8QPC2</accession>
<dbReference type="InterPro" id="IPR012349">
    <property type="entry name" value="Split_barrel_FMN-bd"/>
</dbReference>
<gene>
    <name evidence="5" type="ORF">JDV02_008746</name>
</gene>
<sequence length="247" mass="27161">MTQTHSVISPAILYWGTPVVLVSSENEDGTHNLCAISSAFWLGHRCVLGFGAGSKTPQNILRTGQCVVCLPDDAMVGPVNALASTTGSETPSPSKLARGYRFVRDKWSCAGVTPQPADLVRPARVRECPVQMECALASSHPLMEDVPDRRGVLVAVELQVLRVHVRDELRMEGHANRIDPDRWRPMIMSFQELYGLSKGKAGTSDLARIDEEMYRIPMRSSLVKMPVNSEEEMADARHKAARPNGNV</sequence>
<evidence type="ECO:0000259" key="4">
    <source>
        <dbReference type="Pfam" id="PF01613"/>
    </source>
</evidence>
<keyword evidence="2" id="KW-0285">Flavoprotein</keyword>
<dbReference type="InterPro" id="IPR052174">
    <property type="entry name" value="Flavoredoxin"/>
</dbReference>
<dbReference type="PANTHER" id="PTHR43567:SF1">
    <property type="entry name" value="FLAVOREDOXIN"/>
    <property type="match status" value="1"/>
</dbReference>
<keyword evidence="6" id="KW-1185">Reference proteome</keyword>
<dbReference type="AlphaFoldDB" id="A0A9Q8QPC2"/>
<evidence type="ECO:0000256" key="3">
    <source>
        <dbReference type="ARBA" id="ARBA00038054"/>
    </source>
</evidence>
<evidence type="ECO:0000256" key="2">
    <source>
        <dbReference type="ARBA" id="ARBA00022630"/>
    </source>
</evidence>
<evidence type="ECO:0000313" key="5">
    <source>
        <dbReference type="EMBL" id="UNI22902.1"/>
    </source>
</evidence>
<dbReference type="KEGG" id="ptkz:JDV02_008746"/>
<protein>
    <recommendedName>
        <fullName evidence="4">Flavin reductase like domain-containing protein</fullName>
    </recommendedName>
</protein>
<evidence type="ECO:0000313" key="6">
    <source>
        <dbReference type="Proteomes" id="UP000829364"/>
    </source>
</evidence>
<name>A0A9Q8QPC2_9HYPO</name>
<dbReference type="InterPro" id="IPR002563">
    <property type="entry name" value="Flavin_Rdtase-like_dom"/>
</dbReference>
<dbReference type="Proteomes" id="UP000829364">
    <property type="component" value="Chromosome 8"/>
</dbReference>
<feature type="domain" description="Flavin reductase like" evidence="4">
    <location>
        <begin position="17"/>
        <end position="169"/>
    </location>
</feature>
<organism evidence="5 6">
    <name type="scientific">Purpureocillium takamizusanense</name>
    <dbReference type="NCBI Taxonomy" id="2060973"/>
    <lineage>
        <taxon>Eukaryota</taxon>
        <taxon>Fungi</taxon>
        <taxon>Dikarya</taxon>
        <taxon>Ascomycota</taxon>
        <taxon>Pezizomycotina</taxon>
        <taxon>Sordariomycetes</taxon>
        <taxon>Hypocreomycetidae</taxon>
        <taxon>Hypocreales</taxon>
        <taxon>Ophiocordycipitaceae</taxon>
        <taxon>Purpureocillium</taxon>
    </lineage>
</organism>
<dbReference type="GeneID" id="72070691"/>
<dbReference type="RefSeq" id="XP_047846383.1">
    <property type="nucleotide sequence ID" value="XM_047990376.1"/>
</dbReference>
<dbReference type="OrthoDB" id="10250990at2759"/>
<dbReference type="EMBL" id="CP086361">
    <property type="protein sequence ID" value="UNI22902.1"/>
    <property type="molecule type" value="Genomic_DNA"/>
</dbReference>